<evidence type="ECO:0000313" key="2">
    <source>
        <dbReference type="Proteomes" id="UP000004019"/>
    </source>
</evidence>
<dbReference type="AlphaFoldDB" id="I9FIZ7"/>
<dbReference type="HOGENOM" id="CLU_178261_0_0_10"/>
<reference evidence="1 2" key="1">
    <citation type="submission" date="2012-02" db="EMBL/GenBank/DDBJ databases">
        <title>The Genome Sequence of Bacteroides dorei CL03T12C01.</title>
        <authorList>
            <consortium name="The Broad Institute Genome Sequencing Platform"/>
            <person name="Earl A."/>
            <person name="Ward D."/>
            <person name="Feldgarden M."/>
            <person name="Gevers D."/>
            <person name="Zitomersky N.L."/>
            <person name="Coyne M.J."/>
            <person name="Comstock L.E."/>
            <person name="Young S.K."/>
            <person name="Zeng Q."/>
            <person name="Gargeya S."/>
            <person name="Fitzgerald M."/>
            <person name="Haas B."/>
            <person name="Abouelleil A."/>
            <person name="Alvarado L."/>
            <person name="Arachchi H.M."/>
            <person name="Berlin A."/>
            <person name="Chapman S.B."/>
            <person name="Gearin G."/>
            <person name="Goldberg J."/>
            <person name="Griggs A."/>
            <person name="Gujja S."/>
            <person name="Hansen M."/>
            <person name="Heiman D."/>
            <person name="Howarth C."/>
            <person name="Larimer J."/>
            <person name="Lui A."/>
            <person name="MacDonald P.J.P."/>
            <person name="McCowen C."/>
            <person name="Montmayeur A."/>
            <person name="Murphy C."/>
            <person name="Neiman D."/>
            <person name="Pearson M."/>
            <person name="Priest M."/>
            <person name="Roberts A."/>
            <person name="Saif S."/>
            <person name="Shea T."/>
            <person name="Sisk P."/>
            <person name="Stolte C."/>
            <person name="Sykes S."/>
            <person name="Wortman J."/>
            <person name="Nusbaum C."/>
            <person name="Birren B."/>
        </authorList>
    </citation>
    <scope>NUCLEOTIDE SEQUENCE [LARGE SCALE GENOMIC DNA]</scope>
    <source>
        <strain evidence="1 2">CL03T12C01</strain>
    </source>
</reference>
<organism evidence="1 2">
    <name type="scientific">Phocaeicola dorei CL03T12C01</name>
    <dbReference type="NCBI Taxonomy" id="997877"/>
    <lineage>
        <taxon>Bacteria</taxon>
        <taxon>Pseudomonadati</taxon>
        <taxon>Bacteroidota</taxon>
        <taxon>Bacteroidia</taxon>
        <taxon>Bacteroidales</taxon>
        <taxon>Bacteroidaceae</taxon>
        <taxon>Phocaeicola</taxon>
    </lineage>
</organism>
<protein>
    <submittedName>
        <fullName evidence="1">Uncharacterized protein</fullName>
    </submittedName>
</protein>
<evidence type="ECO:0000313" key="1">
    <source>
        <dbReference type="EMBL" id="EIY33429.1"/>
    </source>
</evidence>
<name>I9FIZ7_9BACT</name>
<dbReference type="Proteomes" id="UP000004019">
    <property type="component" value="Unassembled WGS sequence"/>
</dbReference>
<accession>I9FIZ7</accession>
<comment type="caution">
    <text evidence="1">The sequence shown here is derived from an EMBL/GenBank/DDBJ whole genome shotgun (WGS) entry which is preliminary data.</text>
</comment>
<proteinExistence type="predicted"/>
<sequence>MAVQNGKTGVPTGSRSDNHTFLVQGQQNLYIIEFKQVCTRRSIASVYEKQYAQSSRTNLWLLLAYKRKFFGQITASDTPLLRIEVISPITNVLGKSQWNIFIS</sequence>
<dbReference type="EMBL" id="AGXI01000033">
    <property type="protein sequence ID" value="EIY33429.1"/>
    <property type="molecule type" value="Genomic_DNA"/>
</dbReference>
<gene>
    <name evidence="1" type="ORF">HMPREF1065_04059</name>
</gene>